<protein>
    <recommendedName>
        <fullName evidence="9">Proteasome subunit beta</fullName>
    </recommendedName>
</protein>
<dbReference type="GO" id="GO:0005634">
    <property type="term" value="C:nucleus"/>
    <property type="evidence" value="ECO:0007669"/>
    <property type="project" value="UniProtKB-SubCell"/>
</dbReference>
<dbReference type="Gene3D" id="3.60.20.10">
    <property type="entry name" value="Glutamine Phosphoribosylpyrophosphate, subunit 1, domain 1"/>
    <property type="match status" value="1"/>
</dbReference>
<comment type="caution">
    <text evidence="10">The sequence shown here is derived from an EMBL/GenBank/DDBJ whole genome shotgun (WGS) entry which is preliminary data.</text>
</comment>
<evidence type="ECO:0000256" key="4">
    <source>
        <dbReference type="ARBA" id="ARBA00022698"/>
    </source>
</evidence>
<keyword evidence="6 9" id="KW-0647">Proteasome</keyword>
<comment type="subcellular location">
    <subcellularLocation>
        <location evidence="9">Cytoplasm</location>
    </subcellularLocation>
    <subcellularLocation>
        <location evidence="9">Nucleus</location>
    </subcellularLocation>
</comment>
<comment type="subunit">
    <text evidence="9">Component of the proteasome complex.</text>
</comment>
<organism evidence="10 11">
    <name type="scientific">Pseudocohnilembus persalinus</name>
    <name type="common">Ciliate</name>
    <dbReference type="NCBI Taxonomy" id="266149"/>
    <lineage>
        <taxon>Eukaryota</taxon>
        <taxon>Sar</taxon>
        <taxon>Alveolata</taxon>
        <taxon>Ciliophora</taxon>
        <taxon>Intramacronucleata</taxon>
        <taxon>Oligohymenophorea</taxon>
        <taxon>Scuticociliatia</taxon>
        <taxon>Philasterida</taxon>
        <taxon>Pseudocohnilembidae</taxon>
        <taxon>Pseudocohnilembus</taxon>
    </lineage>
</organism>
<dbReference type="OMA" id="GTQVDLC"/>
<dbReference type="PRINTS" id="PR00141">
    <property type="entry name" value="PROTEASOME"/>
</dbReference>
<proteinExistence type="inferred from homology"/>
<keyword evidence="4" id="KW-0888">Threonine protease</keyword>
<dbReference type="FunCoup" id="A0A0V0QQ32">
    <property type="interactions" value="359"/>
</dbReference>
<gene>
    <name evidence="10" type="ORF">PPERSA_05647</name>
</gene>
<dbReference type="EMBL" id="LDAU01000118">
    <property type="protein sequence ID" value="KRX04386.1"/>
    <property type="molecule type" value="Genomic_DNA"/>
</dbReference>
<dbReference type="InterPro" id="IPR023333">
    <property type="entry name" value="Proteasome_suB-type"/>
</dbReference>
<reference evidence="10 11" key="1">
    <citation type="journal article" date="2015" name="Sci. Rep.">
        <title>Genome of the facultative scuticociliatosis pathogen Pseudocohnilembus persalinus provides insight into its virulence through horizontal gene transfer.</title>
        <authorList>
            <person name="Xiong J."/>
            <person name="Wang G."/>
            <person name="Cheng J."/>
            <person name="Tian M."/>
            <person name="Pan X."/>
            <person name="Warren A."/>
            <person name="Jiang C."/>
            <person name="Yuan D."/>
            <person name="Miao W."/>
        </authorList>
    </citation>
    <scope>NUCLEOTIDE SEQUENCE [LARGE SCALE GENOMIC DNA]</scope>
    <source>
        <strain evidence="10">36N120E</strain>
    </source>
</reference>
<dbReference type="PANTHER" id="PTHR32194">
    <property type="entry name" value="METALLOPROTEASE TLDD"/>
    <property type="match status" value="1"/>
</dbReference>
<keyword evidence="11" id="KW-1185">Reference proteome</keyword>
<dbReference type="InterPro" id="IPR029055">
    <property type="entry name" value="Ntn_hydrolases_N"/>
</dbReference>
<dbReference type="SUPFAM" id="SSF56235">
    <property type="entry name" value="N-terminal nucleophile aminohydrolases (Ntn hydrolases)"/>
    <property type="match status" value="1"/>
</dbReference>
<dbReference type="GO" id="GO:0051603">
    <property type="term" value="P:proteolysis involved in protein catabolic process"/>
    <property type="evidence" value="ECO:0007669"/>
    <property type="project" value="InterPro"/>
</dbReference>
<evidence type="ECO:0000256" key="3">
    <source>
        <dbReference type="ARBA" id="ARBA00022670"/>
    </source>
</evidence>
<evidence type="ECO:0000313" key="10">
    <source>
        <dbReference type="EMBL" id="KRX04386.1"/>
    </source>
</evidence>
<dbReference type="InParanoid" id="A0A0V0QQ32"/>
<evidence type="ECO:0000256" key="2">
    <source>
        <dbReference type="ARBA" id="ARBA00022490"/>
    </source>
</evidence>
<dbReference type="OrthoDB" id="429533at2759"/>
<dbReference type="GO" id="GO:0004298">
    <property type="term" value="F:threonine-type endopeptidase activity"/>
    <property type="evidence" value="ECO:0007669"/>
    <property type="project" value="UniProtKB-KW"/>
</dbReference>
<dbReference type="InterPro" id="IPR000243">
    <property type="entry name" value="Pept_T1A_subB"/>
</dbReference>
<evidence type="ECO:0000313" key="11">
    <source>
        <dbReference type="Proteomes" id="UP000054937"/>
    </source>
</evidence>
<dbReference type="InterPro" id="IPR016050">
    <property type="entry name" value="Proteasome_bsu_CS"/>
</dbReference>
<feature type="active site" description="Nucleophile" evidence="8">
    <location>
        <position position="40"/>
    </location>
</feature>
<dbReference type="GO" id="GO:0005839">
    <property type="term" value="C:proteasome core complex"/>
    <property type="evidence" value="ECO:0007669"/>
    <property type="project" value="InterPro"/>
</dbReference>
<dbReference type="PROSITE" id="PS51476">
    <property type="entry name" value="PROTEASOME_BETA_2"/>
    <property type="match status" value="1"/>
</dbReference>
<evidence type="ECO:0000256" key="6">
    <source>
        <dbReference type="ARBA" id="ARBA00022942"/>
    </source>
</evidence>
<dbReference type="GO" id="GO:0005737">
    <property type="term" value="C:cytoplasm"/>
    <property type="evidence" value="ECO:0007669"/>
    <property type="project" value="UniProtKB-SubCell"/>
</dbReference>
<keyword evidence="5" id="KW-0378">Hydrolase</keyword>
<keyword evidence="2 9" id="KW-0963">Cytoplasm</keyword>
<comment type="function">
    <text evidence="9">Component of the proteasome, a multicatalytic proteinase complex which is characterized by its ability to cleave peptides with Arg, Phe, Tyr, Leu, and Glu adjacent to the leaving group at neutral or slightly basic pH. The proteasome has an ATP-dependent proteolytic activity.</text>
</comment>
<keyword evidence="7 9" id="KW-0539">Nucleus</keyword>
<dbReference type="AlphaFoldDB" id="A0A0V0QQ32"/>
<keyword evidence="3" id="KW-0645">Protease</keyword>
<accession>A0A0V0QQ32</accession>
<sequence>MDYLNAIKENQGGFDFDNTIRNKHILQKTNAKLSFTKTGTTIVGMCFKDGVILGADTRATAGPTVADKNCEKLHYLAPNMRCAGAGTAADNQWVTLKLASQLELQRLNSGRESRVMQAATTVANDLYRYQGHIGAYLIIGGVDVRGPQLCEVMANGCVFYKPYATLGSGSVHAMSIMESGYKDDLTEEEAKELVCRCVEAGIVHDLGSGSNVDLCVIRKGKTEYLRNYKQVHSQKQSEPFDYKFPKGNTPFVKQFDIKFEKTDVTDKMELE</sequence>
<dbReference type="CDD" id="cd03763">
    <property type="entry name" value="proteasome_beta_type_7"/>
    <property type="match status" value="1"/>
</dbReference>
<dbReference type="Pfam" id="PF00227">
    <property type="entry name" value="Proteasome"/>
    <property type="match status" value="1"/>
</dbReference>
<evidence type="ECO:0000256" key="7">
    <source>
        <dbReference type="ARBA" id="ARBA00023242"/>
    </source>
</evidence>
<evidence type="ECO:0000256" key="1">
    <source>
        <dbReference type="ARBA" id="ARBA00001198"/>
    </source>
</evidence>
<comment type="similarity">
    <text evidence="9">Belongs to the peptidase T1B family.</text>
</comment>
<dbReference type="InterPro" id="IPR001353">
    <property type="entry name" value="Proteasome_sua/b"/>
</dbReference>
<evidence type="ECO:0000256" key="9">
    <source>
        <dbReference type="RuleBase" id="RU004203"/>
    </source>
</evidence>
<dbReference type="PANTHER" id="PTHR32194:SF4">
    <property type="entry name" value="PROTEASOME SUBUNIT BETA TYPE-7"/>
    <property type="match status" value="1"/>
</dbReference>
<evidence type="ECO:0000256" key="8">
    <source>
        <dbReference type="PIRSR" id="PIRSR600243-1"/>
    </source>
</evidence>
<dbReference type="Proteomes" id="UP000054937">
    <property type="component" value="Unassembled WGS sequence"/>
</dbReference>
<evidence type="ECO:0000256" key="5">
    <source>
        <dbReference type="ARBA" id="ARBA00022801"/>
    </source>
</evidence>
<dbReference type="PROSITE" id="PS00854">
    <property type="entry name" value="PROTEASOME_BETA_1"/>
    <property type="match status" value="1"/>
</dbReference>
<comment type="catalytic activity">
    <reaction evidence="1">
        <text>Cleavage of peptide bonds with very broad specificity.</text>
        <dbReference type="EC" id="3.4.25.1"/>
    </reaction>
</comment>
<name>A0A0V0QQ32_PSEPJ</name>